<sequence length="306" mass="34210">MESESTVQATSSNFTVGIEFSALPEGCIAGILAWTSPRDVCRMSAVSLEFLSAAESDALWETFLPADYREIIGLSSESSSHLSISSKKEVFFRLCNSPLLIDGGKKSLWLDKKSGKKCYMLAARDLTITWSDTPMYWTWISLPHSRFIEVANLNQVCWLEIKGKINTGMLSSMTNYVVFLVFQRNDRFYGLKNVPVESSVGMIGGVTTKRVIYLDAPQVESSNHPDHDFGERFLQYENVISSMTGNPDPASLKKRIDGWYEVELGEFFSGEGKGKELEISVMEVKSGNWKSGLLIEGIEIRPKFCS</sequence>
<dbReference type="PANTHER" id="PTHR32278:SF130">
    <property type="entry name" value="F-BOX DOMAIN-CONTAINING PROTEIN"/>
    <property type="match status" value="1"/>
</dbReference>
<evidence type="ECO:0000259" key="1">
    <source>
        <dbReference type="PROSITE" id="PS50181"/>
    </source>
</evidence>
<dbReference type="PROSITE" id="PS50181">
    <property type="entry name" value="FBOX"/>
    <property type="match status" value="1"/>
</dbReference>
<dbReference type="EMBL" id="CP126651">
    <property type="protein sequence ID" value="WJZ85820.1"/>
    <property type="molecule type" value="Genomic_DNA"/>
</dbReference>
<keyword evidence="3" id="KW-1185">Reference proteome</keyword>
<gene>
    <name evidence="2" type="ORF">VitviT2T_005337</name>
</gene>
<protein>
    <recommendedName>
        <fullName evidence="1">F-box domain-containing protein</fullName>
    </recommendedName>
</protein>
<proteinExistence type="predicted"/>
<dbReference type="Proteomes" id="UP001227230">
    <property type="component" value="Chromosome 4"/>
</dbReference>
<dbReference type="Gene3D" id="1.20.1280.50">
    <property type="match status" value="1"/>
</dbReference>
<organism evidence="2 3">
    <name type="scientific">Vitis vinifera</name>
    <name type="common">Grape</name>
    <dbReference type="NCBI Taxonomy" id="29760"/>
    <lineage>
        <taxon>Eukaryota</taxon>
        <taxon>Viridiplantae</taxon>
        <taxon>Streptophyta</taxon>
        <taxon>Embryophyta</taxon>
        <taxon>Tracheophyta</taxon>
        <taxon>Spermatophyta</taxon>
        <taxon>Magnoliopsida</taxon>
        <taxon>eudicotyledons</taxon>
        <taxon>Gunneridae</taxon>
        <taxon>Pentapetalae</taxon>
        <taxon>rosids</taxon>
        <taxon>Vitales</taxon>
        <taxon>Vitaceae</taxon>
        <taxon>Viteae</taxon>
        <taxon>Vitis</taxon>
    </lineage>
</organism>
<dbReference type="SUPFAM" id="SSF81383">
    <property type="entry name" value="F-box domain"/>
    <property type="match status" value="1"/>
</dbReference>
<reference evidence="2 3" key="1">
    <citation type="journal article" date="2023" name="Hortic Res">
        <title>The complete reference genome for grapevine (Vitis vinifera L.) genetics and breeding.</title>
        <authorList>
            <person name="Shi X."/>
            <person name="Cao S."/>
            <person name="Wang X."/>
            <person name="Huang S."/>
            <person name="Wang Y."/>
            <person name="Liu Z."/>
            <person name="Liu W."/>
            <person name="Leng X."/>
            <person name="Peng Y."/>
            <person name="Wang N."/>
            <person name="Wang Y."/>
            <person name="Ma Z."/>
            <person name="Xu X."/>
            <person name="Zhang F."/>
            <person name="Xue H."/>
            <person name="Zhong H."/>
            <person name="Wang Y."/>
            <person name="Zhang K."/>
            <person name="Velt A."/>
            <person name="Avia K."/>
            <person name="Holtgrawe D."/>
            <person name="Grimplet J."/>
            <person name="Matus J.T."/>
            <person name="Ware D."/>
            <person name="Wu X."/>
            <person name="Wang H."/>
            <person name="Liu C."/>
            <person name="Fang Y."/>
            <person name="Rustenholz C."/>
            <person name="Cheng Z."/>
            <person name="Xiao H."/>
            <person name="Zhou Y."/>
        </authorList>
    </citation>
    <scope>NUCLEOTIDE SEQUENCE [LARGE SCALE GENOMIC DNA]</scope>
    <source>
        <strain evidence="3">cv. Pinot noir / PN40024</strain>
        <tissue evidence="2">Leaf</tissue>
    </source>
</reference>
<name>A0ABY9BUA0_VITVI</name>
<dbReference type="InterPro" id="IPR001810">
    <property type="entry name" value="F-box_dom"/>
</dbReference>
<accession>A0ABY9BUA0</accession>
<dbReference type="CDD" id="cd22162">
    <property type="entry name" value="F-box_AtSKIP3-like"/>
    <property type="match status" value="1"/>
</dbReference>
<dbReference type="InterPro" id="IPR025886">
    <property type="entry name" value="PP2-like"/>
</dbReference>
<dbReference type="PANTHER" id="PTHR32278">
    <property type="entry name" value="F-BOX DOMAIN-CONTAINING PROTEIN"/>
    <property type="match status" value="1"/>
</dbReference>
<evidence type="ECO:0000313" key="3">
    <source>
        <dbReference type="Proteomes" id="UP001227230"/>
    </source>
</evidence>
<evidence type="ECO:0000313" key="2">
    <source>
        <dbReference type="EMBL" id="WJZ85820.1"/>
    </source>
</evidence>
<feature type="domain" description="F-box" evidence="1">
    <location>
        <begin position="17"/>
        <end position="63"/>
    </location>
</feature>
<dbReference type="Pfam" id="PF14299">
    <property type="entry name" value="PP2"/>
    <property type="match status" value="1"/>
</dbReference>
<dbReference type="InterPro" id="IPR036047">
    <property type="entry name" value="F-box-like_dom_sf"/>
</dbReference>